<dbReference type="SUPFAM" id="SSF63867">
    <property type="entry name" value="MoeA C-terminal domain-like"/>
    <property type="match status" value="1"/>
</dbReference>
<evidence type="ECO:0000256" key="4">
    <source>
        <dbReference type="ARBA" id="ARBA00022505"/>
    </source>
</evidence>
<sequence>MSTETAAVAAALPTLDWAQARSRVYEAGRAAVPEPVDLPLAEADGRTLAEPLTTLTDLPAFSTSSVDGWAVRGAGPWRIVGRVLAGGTPPPLTGDDTAVEIATGAMLPDGAAGVLRIEESTRTAEGLVAGTLRSTPEWRDPGEEARAGEELLPAGTPVDPGVIGLAASCGYDTLRVRRAPRAALIIFGDELLTTGRPGAGRVRDSLGPAVPGWLRRYGATITAADLVGPVADTLDAHVDALRRSLAEADLVCTTGGTMNGPVDHLHPALRELGAEYVVNTVAVRPGFPMLLARVVGADGRARFVAGLPGNPQSAIVATVSLVAPLLAGLHGRAMPELPQVTLAEPVPGRGDHTHLALVRVDTARNTAHPVRHVGSAMLRGLAQADGFAVIAPGTRGEPGDRVPVVPLPLLPGERVVGGEA</sequence>
<dbReference type="InterPro" id="IPR038987">
    <property type="entry name" value="MoeA-like"/>
</dbReference>
<dbReference type="EMBL" id="JADPUN010000065">
    <property type="protein sequence ID" value="MBF9128242.1"/>
    <property type="molecule type" value="Genomic_DNA"/>
</dbReference>
<evidence type="ECO:0000256" key="6">
    <source>
        <dbReference type="ARBA" id="ARBA00047317"/>
    </source>
</evidence>
<dbReference type="Pfam" id="PF00994">
    <property type="entry name" value="MoCF_biosynth"/>
    <property type="match status" value="1"/>
</dbReference>
<comment type="similarity">
    <text evidence="3 7">Belongs to the MoeA family.</text>
</comment>
<evidence type="ECO:0000313" key="10">
    <source>
        <dbReference type="Proteomes" id="UP000638560"/>
    </source>
</evidence>
<name>A0ABS0GPX0_9ACTN</name>
<dbReference type="Pfam" id="PF03453">
    <property type="entry name" value="MoeA_N"/>
    <property type="match status" value="1"/>
</dbReference>
<comment type="catalytic activity">
    <reaction evidence="6">
        <text>adenylyl-molybdopterin + molybdate = Mo-molybdopterin + AMP + H(+)</text>
        <dbReference type="Rhea" id="RHEA:35047"/>
        <dbReference type="ChEBI" id="CHEBI:15378"/>
        <dbReference type="ChEBI" id="CHEBI:36264"/>
        <dbReference type="ChEBI" id="CHEBI:62727"/>
        <dbReference type="ChEBI" id="CHEBI:71302"/>
        <dbReference type="ChEBI" id="CHEBI:456215"/>
        <dbReference type="EC" id="2.10.1.1"/>
    </reaction>
</comment>
<dbReference type="Gene3D" id="2.170.190.11">
    <property type="entry name" value="Molybdopterin biosynthesis moea protein, domain 3"/>
    <property type="match status" value="1"/>
</dbReference>
<dbReference type="EC" id="2.10.1.1" evidence="7"/>
<keyword evidence="4 7" id="KW-0500">Molybdenum</keyword>
<gene>
    <name evidence="9" type="ORF">I0C86_04420</name>
</gene>
<dbReference type="SMART" id="SM00852">
    <property type="entry name" value="MoCF_biosynth"/>
    <property type="match status" value="1"/>
</dbReference>
<dbReference type="Gene3D" id="3.40.980.10">
    <property type="entry name" value="MoaB/Mog-like domain"/>
    <property type="match status" value="1"/>
</dbReference>
<evidence type="ECO:0000256" key="1">
    <source>
        <dbReference type="ARBA" id="ARBA00002901"/>
    </source>
</evidence>
<keyword evidence="5 7" id="KW-0501">Molybdenum cofactor biosynthesis</keyword>
<keyword evidence="10" id="KW-1185">Reference proteome</keyword>
<dbReference type="InterPro" id="IPR005111">
    <property type="entry name" value="MoeA_C_domain_IV"/>
</dbReference>
<dbReference type="Pfam" id="PF03454">
    <property type="entry name" value="MoeA_C"/>
    <property type="match status" value="1"/>
</dbReference>
<evidence type="ECO:0000256" key="7">
    <source>
        <dbReference type="RuleBase" id="RU365090"/>
    </source>
</evidence>
<evidence type="ECO:0000256" key="2">
    <source>
        <dbReference type="ARBA" id="ARBA00005046"/>
    </source>
</evidence>
<dbReference type="InterPro" id="IPR036135">
    <property type="entry name" value="MoeA_linker/N_sf"/>
</dbReference>
<keyword evidence="7" id="KW-0460">Magnesium</keyword>
<comment type="pathway">
    <text evidence="2 7">Cofactor biosynthesis; molybdopterin biosynthesis.</text>
</comment>
<organism evidence="9 10">
    <name type="scientific">Plantactinospora alkalitolerans</name>
    <dbReference type="NCBI Taxonomy" id="2789879"/>
    <lineage>
        <taxon>Bacteria</taxon>
        <taxon>Bacillati</taxon>
        <taxon>Actinomycetota</taxon>
        <taxon>Actinomycetes</taxon>
        <taxon>Micromonosporales</taxon>
        <taxon>Micromonosporaceae</taxon>
        <taxon>Plantactinospora</taxon>
    </lineage>
</organism>
<evidence type="ECO:0000313" key="9">
    <source>
        <dbReference type="EMBL" id="MBF9128242.1"/>
    </source>
</evidence>
<dbReference type="PANTHER" id="PTHR10192:SF5">
    <property type="entry name" value="GEPHYRIN"/>
    <property type="match status" value="1"/>
</dbReference>
<keyword evidence="7" id="KW-0479">Metal-binding</keyword>
<dbReference type="InterPro" id="IPR036688">
    <property type="entry name" value="MoeA_C_domain_IV_sf"/>
</dbReference>
<dbReference type="Gene3D" id="3.90.105.10">
    <property type="entry name" value="Molybdopterin biosynthesis moea protein, domain 2"/>
    <property type="match status" value="1"/>
</dbReference>
<comment type="caution">
    <text evidence="9">The sequence shown here is derived from an EMBL/GenBank/DDBJ whole genome shotgun (WGS) entry which is preliminary data.</text>
</comment>
<dbReference type="InterPro" id="IPR036425">
    <property type="entry name" value="MoaB/Mog-like_dom_sf"/>
</dbReference>
<accession>A0ABS0GPX0</accession>
<dbReference type="Proteomes" id="UP000638560">
    <property type="component" value="Unassembled WGS sequence"/>
</dbReference>
<dbReference type="CDD" id="cd00887">
    <property type="entry name" value="MoeA"/>
    <property type="match status" value="1"/>
</dbReference>
<evidence type="ECO:0000256" key="3">
    <source>
        <dbReference type="ARBA" id="ARBA00010763"/>
    </source>
</evidence>
<dbReference type="InterPro" id="IPR005110">
    <property type="entry name" value="MoeA_linker/N"/>
</dbReference>
<evidence type="ECO:0000259" key="8">
    <source>
        <dbReference type="SMART" id="SM00852"/>
    </source>
</evidence>
<dbReference type="RefSeq" id="WP_196199900.1">
    <property type="nucleotide sequence ID" value="NZ_JADPUN010000065.1"/>
</dbReference>
<dbReference type="SUPFAM" id="SSF53218">
    <property type="entry name" value="Molybdenum cofactor biosynthesis proteins"/>
    <property type="match status" value="1"/>
</dbReference>
<comment type="function">
    <text evidence="1 7">Catalyzes the insertion of molybdate into adenylated molybdopterin with the concomitant release of AMP.</text>
</comment>
<protein>
    <recommendedName>
        <fullName evidence="7">Molybdopterin molybdenumtransferase</fullName>
        <ecNumber evidence="7">2.10.1.1</ecNumber>
    </recommendedName>
</protein>
<feature type="domain" description="MoaB/Mog" evidence="8">
    <location>
        <begin position="183"/>
        <end position="328"/>
    </location>
</feature>
<dbReference type="Gene3D" id="2.40.340.10">
    <property type="entry name" value="MoeA, C-terminal, domain IV"/>
    <property type="match status" value="1"/>
</dbReference>
<keyword evidence="7" id="KW-0808">Transferase</keyword>
<dbReference type="SUPFAM" id="SSF63882">
    <property type="entry name" value="MoeA N-terminal region -like"/>
    <property type="match status" value="1"/>
</dbReference>
<proteinExistence type="inferred from homology"/>
<evidence type="ECO:0000256" key="5">
    <source>
        <dbReference type="ARBA" id="ARBA00023150"/>
    </source>
</evidence>
<dbReference type="PANTHER" id="PTHR10192">
    <property type="entry name" value="MOLYBDOPTERIN BIOSYNTHESIS PROTEIN"/>
    <property type="match status" value="1"/>
</dbReference>
<reference evidence="9 10" key="1">
    <citation type="submission" date="2020-11" db="EMBL/GenBank/DDBJ databases">
        <title>A novel isolate from a Black sea contaminated sediment with potential to produce alkanes: Plantactinospora alkalitolerans sp. nov.</title>
        <authorList>
            <person name="Carro L."/>
            <person name="Veyisoglu A."/>
            <person name="Guven K."/>
            <person name="Schumann P."/>
            <person name="Klenk H.-P."/>
            <person name="Sahin N."/>
        </authorList>
    </citation>
    <scope>NUCLEOTIDE SEQUENCE [LARGE SCALE GENOMIC DNA]</scope>
    <source>
        <strain evidence="9 10">S1510</strain>
    </source>
</reference>
<comment type="cofactor">
    <cofactor evidence="7">
        <name>Mg(2+)</name>
        <dbReference type="ChEBI" id="CHEBI:18420"/>
    </cofactor>
</comment>
<dbReference type="InterPro" id="IPR001453">
    <property type="entry name" value="MoaB/Mog_dom"/>
</dbReference>